<dbReference type="PANTHER" id="PTHR34874">
    <property type="entry name" value="PROTEIN YCHN"/>
    <property type="match status" value="1"/>
</dbReference>
<evidence type="ECO:0000256" key="4">
    <source>
        <dbReference type="ARBA" id="ARBA00022679"/>
    </source>
</evidence>
<dbReference type="Gene3D" id="3.40.1260.10">
    <property type="entry name" value="DsrEFH-like"/>
    <property type="match status" value="1"/>
</dbReference>
<evidence type="ECO:0000256" key="2">
    <source>
        <dbReference type="ARBA" id="ARBA00007067"/>
    </source>
</evidence>
<dbReference type="NCBIfam" id="NF001237">
    <property type="entry name" value="PRK00207.1"/>
    <property type="match status" value="1"/>
</dbReference>
<protein>
    <submittedName>
        <fullName evidence="5">Sulfurtransferase complex subunit TusD</fullName>
    </submittedName>
</protein>
<keyword evidence="4" id="KW-0808">Transferase</keyword>
<comment type="subcellular location">
    <subcellularLocation>
        <location evidence="1">Cytoplasm</location>
    </subcellularLocation>
</comment>
<dbReference type="InterPro" id="IPR003787">
    <property type="entry name" value="Sulphur_relay_DsrE/F-like"/>
</dbReference>
<comment type="caution">
    <text evidence="5">The sequence shown here is derived from an EMBL/GenBank/DDBJ whole genome shotgun (WGS) entry which is preliminary data.</text>
</comment>
<dbReference type="RefSeq" id="WP_169211617.1">
    <property type="nucleotide sequence ID" value="NZ_JAATNW010000007.1"/>
</dbReference>
<keyword evidence="3" id="KW-0963">Cytoplasm</keyword>
<evidence type="ECO:0000313" key="5">
    <source>
        <dbReference type="EMBL" id="NMH61058.1"/>
    </source>
</evidence>
<keyword evidence="6" id="KW-1185">Reference proteome</keyword>
<dbReference type="NCBIfam" id="TIGR03012">
    <property type="entry name" value="sulf_tusD_dsrE"/>
    <property type="match status" value="1"/>
</dbReference>
<sequence length="130" mass="14488">MLTYSMLITSAPYDGDRIRNAQQFAHALVDNPEANLLNIFFYQRGVLNANCLGIPPSGRFNVYKGWCEIATRGVISLQVCITAAGKRGIISQQEQDENDLPGHTLQAPFQQTGLADFFTQLHDADRLVQF</sequence>
<dbReference type="Pfam" id="PF02635">
    <property type="entry name" value="DsrE"/>
    <property type="match status" value="1"/>
</dbReference>
<comment type="similarity">
    <text evidence="2">Belongs to the DsrE/TusD family.</text>
</comment>
<dbReference type="Proteomes" id="UP000709336">
    <property type="component" value="Unassembled WGS sequence"/>
</dbReference>
<organism evidence="5 6">
    <name type="scientific">Alteromonas ponticola</name>
    <dbReference type="NCBI Taxonomy" id="2720613"/>
    <lineage>
        <taxon>Bacteria</taxon>
        <taxon>Pseudomonadati</taxon>
        <taxon>Pseudomonadota</taxon>
        <taxon>Gammaproteobacteria</taxon>
        <taxon>Alteromonadales</taxon>
        <taxon>Alteromonadaceae</taxon>
        <taxon>Alteromonas/Salinimonas group</taxon>
        <taxon>Alteromonas</taxon>
    </lineage>
</organism>
<dbReference type="InterPro" id="IPR017463">
    <property type="entry name" value="Sulphur_relay_TusD/DsrE"/>
</dbReference>
<evidence type="ECO:0000256" key="3">
    <source>
        <dbReference type="ARBA" id="ARBA00022490"/>
    </source>
</evidence>
<evidence type="ECO:0000313" key="6">
    <source>
        <dbReference type="Proteomes" id="UP000709336"/>
    </source>
</evidence>
<gene>
    <name evidence="5" type="primary">tusD</name>
    <name evidence="5" type="ORF">HCJ96_13585</name>
</gene>
<dbReference type="InterPro" id="IPR027396">
    <property type="entry name" value="DsrEFH-like"/>
</dbReference>
<proteinExistence type="inferred from homology"/>
<dbReference type="PANTHER" id="PTHR34874:SF3">
    <property type="entry name" value="SULFURTRANSFERASE TUSD"/>
    <property type="match status" value="1"/>
</dbReference>
<reference evidence="5 6" key="1">
    <citation type="submission" date="2020-03" db="EMBL/GenBank/DDBJ databases">
        <title>Alteromonas ponticola sp. nov., isolated from seawater.</title>
        <authorList>
            <person name="Yoon J.-H."/>
            <person name="Kim Y.-O."/>
        </authorList>
    </citation>
    <scope>NUCLEOTIDE SEQUENCE [LARGE SCALE GENOMIC DNA]</scope>
    <source>
        <strain evidence="5 6">MYP5</strain>
    </source>
</reference>
<accession>A0ABX1R5K4</accession>
<dbReference type="EMBL" id="JAATNW010000007">
    <property type="protein sequence ID" value="NMH61058.1"/>
    <property type="molecule type" value="Genomic_DNA"/>
</dbReference>
<name>A0ABX1R5K4_9ALTE</name>
<evidence type="ECO:0000256" key="1">
    <source>
        <dbReference type="ARBA" id="ARBA00004496"/>
    </source>
</evidence>
<dbReference type="SUPFAM" id="SSF75169">
    <property type="entry name" value="DsrEFH-like"/>
    <property type="match status" value="1"/>
</dbReference>